<keyword evidence="2" id="KW-1185">Reference proteome</keyword>
<dbReference type="RefSeq" id="WP_207330929.1">
    <property type="nucleotide sequence ID" value="NZ_JAFMYW010000006.1"/>
</dbReference>
<name>A0ABS3JLV8_9BACT</name>
<evidence type="ECO:0000313" key="2">
    <source>
        <dbReference type="Proteomes" id="UP000664628"/>
    </source>
</evidence>
<sequence>MTIWLILLYICLAGTMGGIVNALINRSGFELPKFVKVDGVTVYKPGLLGNMLVSSAAAGVSWGLYGPLANYAIGTLVVPQAAPSVTIGQLMGAVLVGTAGAKWFTSEIDRETWRATAVKAASQPADATKSKALSLATPMEALNMVK</sequence>
<accession>A0ABS3JLV8</accession>
<dbReference type="EMBL" id="JAFMYW010000006">
    <property type="protein sequence ID" value="MBO0950992.1"/>
    <property type="molecule type" value="Genomic_DNA"/>
</dbReference>
<organism evidence="1 2">
    <name type="scientific">Fibrella forsythiae</name>
    <dbReference type="NCBI Taxonomy" id="2817061"/>
    <lineage>
        <taxon>Bacteria</taxon>
        <taxon>Pseudomonadati</taxon>
        <taxon>Bacteroidota</taxon>
        <taxon>Cytophagia</taxon>
        <taxon>Cytophagales</taxon>
        <taxon>Spirosomataceae</taxon>
        <taxon>Fibrella</taxon>
    </lineage>
</organism>
<dbReference type="Proteomes" id="UP000664628">
    <property type="component" value="Unassembled WGS sequence"/>
</dbReference>
<reference evidence="1 2" key="1">
    <citation type="submission" date="2021-03" db="EMBL/GenBank/DDBJ databases">
        <title>Fibrella sp. HMF5405 genome sequencing and assembly.</title>
        <authorList>
            <person name="Kang H."/>
            <person name="Kim H."/>
            <person name="Bae S."/>
            <person name="Joh K."/>
        </authorList>
    </citation>
    <scope>NUCLEOTIDE SEQUENCE [LARGE SCALE GENOMIC DNA]</scope>
    <source>
        <strain evidence="1 2">HMF5405</strain>
    </source>
</reference>
<proteinExistence type="predicted"/>
<gene>
    <name evidence="1" type="ORF">J2I46_20565</name>
</gene>
<evidence type="ECO:0000313" key="1">
    <source>
        <dbReference type="EMBL" id="MBO0950992.1"/>
    </source>
</evidence>
<comment type="caution">
    <text evidence="1">The sequence shown here is derived from an EMBL/GenBank/DDBJ whole genome shotgun (WGS) entry which is preliminary data.</text>
</comment>
<protein>
    <submittedName>
        <fullName evidence="1">Uncharacterized protein</fullName>
    </submittedName>
</protein>